<dbReference type="Proteomes" id="UP000014060">
    <property type="component" value="Unassembled WGS sequence"/>
</dbReference>
<dbReference type="EMBL" id="AHCJ01000079">
    <property type="protein sequence ID" value="EOQ58155.1"/>
    <property type="molecule type" value="Genomic_DNA"/>
</dbReference>
<gene>
    <name evidence="2" type="ORF">IAY_07162</name>
</gene>
<reference evidence="2 3" key="1">
    <citation type="submission" date="2013-01" db="EMBL/GenBank/DDBJ databases">
        <title>The Genome Sequence of Bacillus cereus TIAC219.</title>
        <authorList>
            <consortium name="The Broad Institute Genome Sequencing Platform"/>
            <consortium name="The Broad Institute Genome Sequencing Center for Infectious Disease"/>
            <person name="Feldgarden M."/>
            <person name="Van der Auwera G.A."/>
            <person name="Mahillon J."/>
            <person name="Duprez V."/>
            <person name="Timmery S."/>
            <person name="Mattelet C."/>
            <person name="Dierick K."/>
            <person name="Sun M."/>
            <person name="Yu Z."/>
            <person name="Zhu L."/>
            <person name="Hu X."/>
            <person name="Shank E.B."/>
            <person name="Swiecicka I."/>
            <person name="Hansen B.M."/>
            <person name="Andrup L."/>
            <person name="Walker B."/>
            <person name="Young S.K."/>
            <person name="Zeng Q."/>
            <person name="Gargeya S."/>
            <person name="Fitzgerald M."/>
            <person name="Haas B."/>
            <person name="Abouelleil A."/>
            <person name="Alvarado L."/>
            <person name="Arachchi H.M."/>
            <person name="Berlin A.M."/>
            <person name="Chapman S.B."/>
            <person name="Dewar J."/>
            <person name="Goldberg J."/>
            <person name="Griggs A."/>
            <person name="Gujja S."/>
            <person name="Hansen M."/>
            <person name="Howarth C."/>
            <person name="Imamovic A."/>
            <person name="Larimer J."/>
            <person name="McCowan C."/>
            <person name="Murphy C."/>
            <person name="Neiman D."/>
            <person name="Pearson M."/>
            <person name="Priest M."/>
            <person name="Roberts A."/>
            <person name="Saif S."/>
            <person name="Shea T."/>
            <person name="Sisk P."/>
            <person name="Sykes S."/>
            <person name="Wortman J."/>
            <person name="Nusbaum C."/>
            <person name="Birren B."/>
        </authorList>
    </citation>
    <scope>NUCLEOTIDE SEQUENCE [LARGE SCALE GENOMIC DNA]</scope>
    <source>
        <strain evidence="2 3">TIAC219</strain>
    </source>
</reference>
<keyword evidence="1" id="KW-0732">Signal</keyword>
<name>A0ABC9SR30_BACCE</name>
<feature type="chain" id="PRO_5044812992" evidence="1">
    <location>
        <begin position="28"/>
        <end position="69"/>
    </location>
</feature>
<organism evidence="2 3">
    <name type="scientific">Bacillus cereus TIAC219</name>
    <dbReference type="NCBI Taxonomy" id="718222"/>
    <lineage>
        <taxon>Bacteria</taxon>
        <taxon>Bacillati</taxon>
        <taxon>Bacillota</taxon>
        <taxon>Bacilli</taxon>
        <taxon>Bacillales</taxon>
        <taxon>Bacillaceae</taxon>
        <taxon>Bacillus</taxon>
        <taxon>Bacillus cereus group</taxon>
    </lineage>
</organism>
<comment type="caution">
    <text evidence="2">The sequence shown here is derived from an EMBL/GenBank/DDBJ whole genome shotgun (WGS) entry which is preliminary data.</text>
</comment>
<sequence>MFKVKARGKIKKIVMVSTACTMLSMYGAPISSTEAATRSHAAMLQDSKMGNLNIKIHLQMHLGIHYLRH</sequence>
<evidence type="ECO:0000313" key="2">
    <source>
        <dbReference type="EMBL" id="EOQ58155.1"/>
    </source>
</evidence>
<protein>
    <submittedName>
        <fullName evidence="2">Uncharacterized protein</fullName>
    </submittedName>
</protein>
<evidence type="ECO:0000313" key="3">
    <source>
        <dbReference type="Proteomes" id="UP000014060"/>
    </source>
</evidence>
<accession>A0ABC9SR30</accession>
<feature type="signal peptide" evidence="1">
    <location>
        <begin position="1"/>
        <end position="27"/>
    </location>
</feature>
<dbReference type="AlphaFoldDB" id="A0ABC9SR30"/>
<proteinExistence type="predicted"/>
<evidence type="ECO:0000256" key="1">
    <source>
        <dbReference type="SAM" id="SignalP"/>
    </source>
</evidence>